<feature type="region of interest" description="Disordered" evidence="1">
    <location>
        <begin position="30"/>
        <end position="72"/>
    </location>
</feature>
<evidence type="ECO:0000256" key="1">
    <source>
        <dbReference type="SAM" id="MobiDB-lite"/>
    </source>
</evidence>
<evidence type="ECO:0000313" key="2">
    <source>
        <dbReference type="EMBL" id="VYS47941.1"/>
    </source>
</evidence>
<evidence type="ECO:0000313" key="3">
    <source>
        <dbReference type="Proteomes" id="UP000426265"/>
    </source>
</evidence>
<name>A0A654EQT5_ARATH</name>
<gene>
    <name evidence="2" type="ORF">AN1_LOCUS3426</name>
</gene>
<reference evidence="2 3" key="1">
    <citation type="submission" date="2019-11" db="EMBL/GenBank/DDBJ databases">
        <authorList>
            <person name="Jiao W.-B."/>
            <person name="Schneeberger K."/>
        </authorList>
    </citation>
    <scope>NUCLEOTIDE SEQUENCE [LARGE SCALE GENOMIC DNA]</scope>
    <source>
        <strain evidence="3">cv. An-1</strain>
    </source>
</reference>
<sequence>MTKYGIVDPPNERRIHVRFHQIFMSRNSDDIRSRSYRSGPTEDCHMSKGKLKLESTRKLSPTWARGSGRKTK</sequence>
<accession>A0A654EQT5</accession>
<dbReference type="AlphaFoldDB" id="A0A654EQT5"/>
<protein>
    <submittedName>
        <fullName evidence="2">Uncharacterized protein</fullName>
    </submittedName>
</protein>
<feature type="compositionally biased region" description="Basic and acidic residues" evidence="1">
    <location>
        <begin position="40"/>
        <end position="57"/>
    </location>
</feature>
<organism evidence="2 3">
    <name type="scientific">Arabidopsis thaliana</name>
    <name type="common">Mouse-ear cress</name>
    <dbReference type="NCBI Taxonomy" id="3702"/>
    <lineage>
        <taxon>Eukaryota</taxon>
        <taxon>Viridiplantae</taxon>
        <taxon>Streptophyta</taxon>
        <taxon>Embryophyta</taxon>
        <taxon>Tracheophyta</taxon>
        <taxon>Spermatophyta</taxon>
        <taxon>Magnoliopsida</taxon>
        <taxon>eudicotyledons</taxon>
        <taxon>Gunneridae</taxon>
        <taxon>Pentapetalae</taxon>
        <taxon>rosids</taxon>
        <taxon>malvids</taxon>
        <taxon>Brassicales</taxon>
        <taxon>Brassicaceae</taxon>
        <taxon>Camelineae</taxon>
        <taxon>Arabidopsis</taxon>
    </lineage>
</organism>
<proteinExistence type="predicted"/>
<dbReference type="EMBL" id="CACRSJ010000104">
    <property type="protein sequence ID" value="VYS47941.1"/>
    <property type="molecule type" value="Genomic_DNA"/>
</dbReference>
<dbReference type="Proteomes" id="UP000426265">
    <property type="component" value="Unassembled WGS sequence"/>
</dbReference>